<dbReference type="Gene3D" id="1.10.455.10">
    <property type="entry name" value="Ribosomal protein S7 domain"/>
    <property type="match status" value="1"/>
</dbReference>
<gene>
    <name evidence="7" type="primary">rps7</name>
    <name evidence="7" type="ORF">CRPAC_p060</name>
</gene>
<feature type="domain" description="Small ribosomal subunit protein uS7" evidence="6">
    <location>
        <begin position="5"/>
        <end position="149"/>
    </location>
</feature>
<name>D2ISC0_9CRYP</name>
<keyword evidence="5" id="KW-0687">Ribonucleoprotein</keyword>
<evidence type="ECO:0000313" key="7">
    <source>
        <dbReference type="EMBL" id="ACT46812.1"/>
    </source>
</evidence>
<dbReference type="GO" id="GO:0019843">
    <property type="term" value="F:rRNA binding"/>
    <property type="evidence" value="ECO:0007669"/>
    <property type="project" value="UniProtKB-KW"/>
</dbReference>
<reference evidence="7" key="1">
    <citation type="journal article" date="2009" name="Genome Biol. Evol.">
        <title>The complete plastid genome sequence of the secondarily nonphotosynthetic alga Cryptomonas paramecium: reduction, compaction, and accelerated evolutionary rate.</title>
        <authorList>
            <person name="Donaher N."/>
            <person name="Tanifuji G."/>
            <person name="Onodera N.T."/>
            <person name="Malfatti S.A."/>
            <person name="Chain P.S."/>
            <person name="Hara Y."/>
            <person name="Archibald J.M."/>
        </authorList>
    </citation>
    <scope>NUCLEOTIDE SEQUENCE</scope>
    <source>
        <strain evidence="7">CCAP977/2a</strain>
    </source>
</reference>
<geneLocation type="plastid" evidence="7"/>
<keyword evidence="7" id="KW-0934">Plastid</keyword>
<comment type="similarity">
    <text evidence="1">Belongs to the universal ribosomal protein uS7 family.</text>
</comment>
<evidence type="ECO:0000259" key="6">
    <source>
        <dbReference type="Pfam" id="PF00177"/>
    </source>
</evidence>
<accession>D2ISC0</accession>
<dbReference type="GO" id="GO:0006412">
    <property type="term" value="P:translation"/>
    <property type="evidence" value="ECO:0007669"/>
    <property type="project" value="InterPro"/>
</dbReference>
<dbReference type="PIRSF" id="PIRSF002122">
    <property type="entry name" value="RPS7p_RPS7a_RPS5e_RPS7o"/>
    <property type="match status" value="1"/>
</dbReference>
<keyword evidence="3" id="KW-0694">RNA-binding</keyword>
<dbReference type="EMBL" id="GQ358203">
    <property type="protein sequence ID" value="ACT46812.1"/>
    <property type="molecule type" value="Genomic_DNA"/>
</dbReference>
<dbReference type="GO" id="GO:0015935">
    <property type="term" value="C:small ribosomal subunit"/>
    <property type="evidence" value="ECO:0007669"/>
    <property type="project" value="InterPro"/>
</dbReference>
<dbReference type="RefSeq" id="YP_003359276.1">
    <property type="nucleotide sequence ID" value="NC_013703.1"/>
</dbReference>
<keyword evidence="4 7" id="KW-0689">Ribosomal protein</keyword>
<dbReference type="AlphaFoldDB" id="D2ISC0"/>
<evidence type="ECO:0000256" key="2">
    <source>
        <dbReference type="ARBA" id="ARBA00022730"/>
    </source>
</evidence>
<proteinExistence type="inferred from homology"/>
<dbReference type="NCBIfam" id="TIGR01029">
    <property type="entry name" value="rpsG_bact"/>
    <property type="match status" value="1"/>
</dbReference>
<dbReference type="InterPro" id="IPR036823">
    <property type="entry name" value="Ribosomal_uS7_dom_sf"/>
</dbReference>
<dbReference type="SUPFAM" id="SSF47973">
    <property type="entry name" value="Ribosomal protein S7"/>
    <property type="match status" value="1"/>
</dbReference>
<organism evidence="7">
    <name type="scientific">Cryptomonas paramaecium</name>
    <dbReference type="NCBI Taxonomy" id="2898"/>
    <lineage>
        <taxon>Eukaryota</taxon>
        <taxon>Cryptophyceae</taxon>
        <taxon>Cryptomonadales</taxon>
        <taxon>Cryptomonadaceae</taxon>
        <taxon>Cryptomonas</taxon>
    </lineage>
</organism>
<sequence length="159" mass="18034">MSRHVPKKRELPSPDPVYNSRLISMLSTKIIIGGKKRLAQRIIYDALNLIGEKTGQEPLQIFEDAVKKVTPLIEVKAKRVGGSTCQVPIEVRAFRGTYLALKWITKFSRERPGKKMATKLANEIIDSSNELGNSIKRKEETHKMAEANKAFAHYNFQKL</sequence>
<evidence type="ECO:0000256" key="3">
    <source>
        <dbReference type="ARBA" id="ARBA00022884"/>
    </source>
</evidence>
<dbReference type="Pfam" id="PF00177">
    <property type="entry name" value="Ribosomal_S7"/>
    <property type="match status" value="1"/>
</dbReference>
<protein>
    <submittedName>
        <fullName evidence="7">Ribosomal protein S7</fullName>
    </submittedName>
</protein>
<dbReference type="GeneID" id="8715225"/>
<dbReference type="GO" id="GO:0003735">
    <property type="term" value="F:structural constituent of ribosome"/>
    <property type="evidence" value="ECO:0007669"/>
    <property type="project" value="InterPro"/>
</dbReference>
<keyword evidence="2" id="KW-0699">rRNA-binding</keyword>
<dbReference type="PANTHER" id="PTHR11205">
    <property type="entry name" value="RIBOSOMAL PROTEIN S7"/>
    <property type="match status" value="1"/>
</dbReference>
<dbReference type="InterPro" id="IPR005717">
    <property type="entry name" value="Ribosomal_uS7_bac/org-type"/>
</dbReference>
<dbReference type="FunFam" id="1.10.455.10:FF:000001">
    <property type="entry name" value="30S ribosomal protein S7"/>
    <property type="match status" value="1"/>
</dbReference>
<dbReference type="InterPro" id="IPR023798">
    <property type="entry name" value="Ribosomal_uS7_dom"/>
</dbReference>
<dbReference type="HAMAP" id="MF_00480_B">
    <property type="entry name" value="Ribosomal_uS7_B"/>
    <property type="match status" value="1"/>
</dbReference>
<dbReference type="CDD" id="cd14871">
    <property type="entry name" value="uS7_Chloroplast"/>
    <property type="match status" value="1"/>
</dbReference>
<dbReference type="InterPro" id="IPR000235">
    <property type="entry name" value="Ribosomal_uS7"/>
</dbReference>
<evidence type="ECO:0000256" key="5">
    <source>
        <dbReference type="ARBA" id="ARBA00023274"/>
    </source>
</evidence>
<evidence type="ECO:0000256" key="1">
    <source>
        <dbReference type="ARBA" id="ARBA00007151"/>
    </source>
</evidence>
<evidence type="ECO:0000256" key="4">
    <source>
        <dbReference type="ARBA" id="ARBA00022980"/>
    </source>
</evidence>